<accession>A0A2U3LUT1</accession>
<name>A0A2U3LUT1_9FIRM</name>
<evidence type="ECO:0000256" key="1">
    <source>
        <dbReference type="SAM" id="MobiDB-lite"/>
    </source>
</evidence>
<gene>
    <name evidence="2" type="ORF">SBF1_8440002</name>
</gene>
<dbReference type="AlphaFoldDB" id="A0A2U3LUT1"/>
<evidence type="ECO:0000313" key="3">
    <source>
        <dbReference type="Proteomes" id="UP000238916"/>
    </source>
</evidence>
<feature type="region of interest" description="Disordered" evidence="1">
    <location>
        <begin position="30"/>
        <end position="83"/>
    </location>
</feature>
<dbReference type="EMBL" id="OMOF01000828">
    <property type="protein sequence ID" value="SPF55661.1"/>
    <property type="molecule type" value="Genomic_DNA"/>
</dbReference>
<proteinExistence type="predicted"/>
<dbReference type="Proteomes" id="UP000238916">
    <property type="component" value="Unassembled WGS sequence"/>
</dbReference>
<reference evidence="3" key="1">
    <citation type="submission" date="2018-02" db="EMBL/GenBank/DDBJ databases">
        <authorList>
            <person name="Hausmann B."/>
        </authorList>
    </citation>
    <scope>NUCLEOTIDE SEQUENCE [LARGE SCALE GENOMIC DNA]</scope>
    <source>
        <strain evidence="3">Peat soil MAG SbF1</strain>
    </source>
</reference>
<organism evidence="2 3">
    <name type="scientific">Candidatus Desulfosporosinus infrequens</name>
    <dbReference type="NCBI Taxonomy" id="2043169"/>
    <lineage>
        <taxon>Bacteria</taxon>
        <taxon>Bacillati</taxon>
        <taxon>Bacillota</taxon>
        <taxon>Clostridia</taxon>
        <taxon>Eubacteriales</taxon>
        <taxon>Desulfitobacteriaceae</taxon>
        <taxon>Desulfosporosinus</taxon>
    </lineage>
</organism>
<evidence type="ECO:0000313" key="2">
    <source>
        <dbReference type="EMBL" id="SPF55661.1"/>
    </source>
</evidence>
<protein>
    <submittedName>
        <fullName evidence="2">Uncharacterized protein</fullName>
    </submittedName>
</protein>
<feature type="compositionally biased region" description="Polar residues" evidence="1">
    <location>
        <begin position="47"/>
        <end position="71"/>
    </location>
</feature>
<sequence>MRQTVKLALVTGVVAIIVVGTASIVTIEKKSGSSNKASAHTDVGLNETANNQEQAGDTIPSRQTRISTDQPSPAFKPGTKFAPEGLTVADNTFVFDSRRVDVNGDGFVDDVVLIGEKQDNNNPYVQNISVSVKDGHTGKVSTASIGELNVGLEPKFFIGSFSSAKYNDILVSFATGGSGGVYQYALLTDQDGQAVSTVPQKKLNEGLPLETQCFSGFVLKVTDRNTGYIATIDLKKGSTDYQRLGIYNEKGELLQDPMILIDGFGVLKPELNGVGIYELHGIQRISVGAHANSVANAESVWSVSNGQLKLLNENIKALN</sequence>